<keyword evidence="1" id="KW-1133">Transmembrane helix</keyword>
<feature type="transmembrane region" description="Helical" evidence="1">
    <location>
        <begin position="36"/>
        <end position="59"/>
    </location>
</feature>
<gene>
    <name evidence="2" type="ORF">JTE90_025470</name>
</gene>
<organism evidence="2 3">
    <name type="scientific">Oedothorax gibbosus</name>
    <dbReference type="NCBI Taxonomy" id="931172"/>
    <lineage>
        <taxon>Eukaryota</taxon>
        <taxon>Metazoa</taxon>
        <taxon>Ecdysozoa</taxon>
        <taxon>Arthropoda</taxon>
        <taxon>Chelicerata</taxon>
        <taxon>Arachnida</taxon>
        <taxon>Araneae</taxon>
        <taxon>Araneomorphae</taxon>
        <taxon>Entelegynae</taxon>
        <taxon>Araneoidea</taxon>
        <taxon>Linyphiidae</taxon>
        <taxon>Erigoninae</taxon>
        <taxon>Oedothorax</taxon>
    </lineage>
</organism>
<evidence type="ECO:0000313" key="3">
    <source>
        <dbReference type="Proteomes" id="UP000827092"/>
    </source>
</evidence>
<feature type="transmembrane region" description="Helical" evidence="1">
    <location>
        <begin position="6"/>
        <end position="29"/>
    </location>
</feature>
<accession>A0AAV6UY12</accession>
<proteinExistence type="predicted"/>
<comment type="caution">
    <text evidence="2">The sequence shown here is derived from an EMBL/GenBank/DDBJ whole genome shotgun (WGS) entry which is preliminary data.</text>
</comment>
<dbReference type="Proteomes" id="UP000827092">
    <property type="component" value="Unassembled WGS sequence"/>
</dbReference>
<protein>
    <submittedName>
        <fullName evidence="2">Uncharacterized protein</fullName>
    </submittedName>
</protein>
<reference evidence="2 3" key="1">
    <citation type="journal article" date="2022" name="Nat. Ecol. Evol.">
        <title>A masculinizing supergene underlies an exaggerated male reproductive morph in a spider.</title>
        <authorList>
            <person name="Hendrickx F."/>
            <person name="De Corte Z."/>
            <person name="Sonet G."/>
            <person name="Van Belleghem S.M."/>
            <person name="Kostlbacher S."/>
            <person name="Vangestel C."/>
        </authorList>
    </citation>
    <scope>NUCLEOTIDE SEQUENCE [LARGE SCALE GENOMIC DNA]</scope>
    <source>
        <strain evidence="2">W744_W776</strain>
    </source>
</reference>
<evidence type="ECO:0000256" key="1">
    <source>
        <dbReference type="SAM" id="Phobius"/>
    </source>
</evidence>
<dbReference type="EMBL" id="JAFNEN010000222">
    <property type="protein sequence ID" value="KAG8189029.1"/>
    <property type="molecule type" value="Genomic_DNA"/>
</dbReference>
<dbReference type="AlphaFoldDB" id="A0AAV6UY12"/>
<name>A0AAV6UY12_9ARAC</name>
<evidence type="ECO:0000313" key="2">
    <source>
        <dbReference type="EMBL" id="KAG8189029.1"/>
    </source>
</evidence>
<keyword evidence="3" id="KW-1185">Reference proteome</keyword>
<keyword evidence="1" id="KW-0812">Transmembrane</keyword>
<keyword evidence="1" id="KW-0472">Membrane</keyword>
<sequence>MVSGFWMIAINFKISFSSGKFLCTILLDACNSLKVFLFKAAIMNCQAITLTSILLLAMLEIVSAQINSTDDNFNFTWIREGVTNVAGRVYQKSDRYDFAAQVLRALFEHLFAVFYYT</sequence>